<evidence type="ECO:0000259" key="13">
    <source>
        <dbReference type="SMART" id="SM00840"/>
    </source>
</evidence>
<feature type="short sequence motif" description="'KMSKS' region" evidence="12">
    <location>
        <begin position="270"/>
        <end position="274"/>
    </location>
</feature>
<reference evidence="14 15" key="1">
    <citation type="journal article" date="2020" name="Pathogens">
        <title>First Whole Genome Sequence of Anaplasma platys, an Obligate Intracellular Rickettsial Pathogen of Dogs.</title>
        <authorList>
            <person name="Llanes A."/>
            <person name="Rajeev S."/>
        </authorList>
    </citation>
    <scope>NUCLEOTIDE SEQUENCE [LARGE SCALE GENOMIC DNA]</scope>
    <source>
        <strain evidence="14 15">S3</strain>
    </source>
</reference>
<evidence type="ECO:0000256" key="4">
    <source>
        <dbReference type="ARBA" id="ARBA00022490"/>
    </source>
</evidence>
<evidence type="ECO:0000256" key="7">
    <source>
        <dbReference type="ARBA" id="ARBA00022741"/>
    </source>
</evidence>
<keyword evidence="4 12" id="KW-0963">Cytoplasm</keyword>
<dbReference type="InterPro" id="IPR009080">
    <property type="entry name" value="tRNAsynth_Ia_anticodon-bd"/>
</dbReference>
<dbReference type="GO" id="GO:0005524">
    <property type="term" value="F:ATP binding"/>
    <property type="evidence" value="ECO:0007669"/>
    <property type="project" value="UniProtKB-UniRule"/>
</dbReference>
<dbReference type="SUPFAM" id="SSF47323">
    <property type="entry name" value="Anticodon-binding domain of a subclass of class I aminoacyl-tRNA synthetases"/>
    <property type="match status" value="1"/>
</dbReference>
<dbReference type="Proteomes" id="UP000500930">
    <property type="component" value="Chromosome"/>
</dbReference>
<evidence type="ECO:0000256" key="6">
    <source>
        <dbReference type="ARBA" id="ARBA00022723"/>
    </source>
</evidence>
<dbReference type="KEGG" id="aplt:ANPL_02145"/>
<comment type="cofactor">
    <cofactor evidence="12">
        <name>Zn(2+)</name>
        <dbReference type="ChEBI" id="CHEBI:29105"/>
    </cofactor>
    <text evidence="12">Binds 1 zinc ion per subunit.</text>
</comment>
<dbReference type="GO" id="GO:0008270">
    <property type="term" value="F:zinc ion binding"/>
    <property type="evidence" value="ECO:0007669"/>
    <property type="project" value="UniProtKB-UniRule"/>
</dbReference>
<dbReference type="GO" id="GO:0005829">
    <property type="term" value="C:cytosol"/>
    <property type="evidence" value="ECO:0007669"/>
    <property type="project" value="TreeGrafter"/>
</dbReference>
<dbReference type="InterPro" id="IPR015273">
    <property type="entry name" value="Cys-tRNA-synt_Ia_DALR"/>
</dbReference>
<accession>A0A858PY65</accession>
<dbReference type="RefSeq" id="WP_169193147.1">
    <property type="nucleotide sequence ID" value="NZ_CP046391.1"/>
</dbReference>
<dbReference type="PRINTS" id="PR00983">
    <property type="entry name" value="TRNASYNTHCYS"/>
</dbReference>
<sequence length="464" mass="51785">MKLYDTLSGKEQAFEPIDRSCVRVYACGPTVYDLAHIGNARSAVVYDVLFRLLSELYPKVVYVRNITDIDDKIIHAAAESGETLDCITEKYTRFFHEDMQSLNCLSPTIEPKATTEIDTMLEIIGRLIDAGHAYIKNGSVYFSIESYQQYGILSGRKVKELLSGSRVDIDVNKLHSGDFVLWKPATDLDIKLGASWASPWGCGRPGWHIECSAMSYHYLGESFDIHGGGADLMFPHHENEIAQNMCAFPHGQYAKYWVHNGFLTVNGGEKMSKSLGNVITVRGLKDLGIGGEVIRYVFLGTHYRKPLDWNEKAVTDASAALAKMHRVCESFTYEQLNNGVDGVDVHEDVLKALRDDINTPLALTALHALVSDINKSNDFDEKLWLARVLNRSAKLMGITNGFAGKKSAESYANVAEIQELIERRNLARQSRDFPLADEIRGKLSGMGIEVTDERDGSTSWKTKD</sequence>
<keyword evidence="9 12" id="KW-0067">ATP-binding</keyword>
<feature type="short sequence motif" description="'HIGH' region" evidence="12">
    <location>
        <begin position="29"/>
        <end position="39"/>
    </location>
</feature>
<comment type="catalytic activity">
    <reaction evidence="12">
        <text>tRNA(Cys) + L-cysteine + ATP = L-cysteinyl-tRNA(Cys) + AMP + diphosphate</text>
        <dbReference type="Rhea" id="RHEA:17773"/>
        <dbReference type="Rhea" id="RHEA-COMP:9661"/>
        <dbReference type="Rhea" id="RHEA-COMP:9679"/>
        <dbReference type="ChEBI" id="CHEBI:30616"/>
        <dbReference type="ChEBI" id="CHEBI:33019"/>
        <dbReference type="ChEBI" id="CHEBI:35235"/>
        <dbReference type="ChEBI" id="CHEBI:78442"/>
        <dbReference type="ChEBI" id="CHEBI:78517"/>
        <dbReference type="ChEBI" id="CHEBI:456215"/>
        <dbReference type="EC" id="6.1.1.16"/>
    </reaction>
</comment>
<dbReference type="SMART" id="SM00840">
    <property type="entry name" value="DALR_2"/>
    <property type="match status" value="1"/>
</dbReference>
<evidence type="ECO:0000256" key="5">
    <source>
        <dbReference type="ARBA" id="ARBA00022598"/>
    </source>
</evidence>
<keyword evidence="8 12" id="KW-0862">Zinc</keyword>
<dbReference type="SUPFAM" id="SSF52374">
    <property type="entry name" value="Nucleotidylyl transferase"/>
    <property type="match status" value="1"/>
</dbReference>
<dbReference type="Pfam" id="PF01406">
    <property type="entry name" value="tRNA-synt_1e"/>
    <property type="match status" value="1"/>
</dbReference>
<dbReference type="AlphaFoldDB" id="A0A858PY65"/>
<evidence type="ECO:0000256" key="2">
    <source>
        <dbReference type="ARBA" id="ARBA00005594"/>
    </source>
</evidence>
<dbReference type="InterPro" id="IPR014729">
    <property type="entry name" value="Rossmann-like_a/b/a_fold"/>
</dbReference>
<dbReference type="InterPro" id="IPR024909">
    <property type="entry name" value="Cys-tRNA/MSH_ligase"/>
</dbReference>
<keyword evidence="5 12" id="KW-0436">Ligase</keyword>
<dbReference type="GO" id="GO:0006423">
    <property type="term" value="P:cysteinyl-tRNA aminoacylation"/>
    <property type="evidence" value="ECO:0007669"/>
    <property type="project" value="UniProtKB-UniRule"/>
</dbReference>
<gene>
    <name evidence="12 14" type="primary">cysS</name>
    <name evidence="14" type="ORF">ANPL_02145</name>
</gene>
<dbReference type="NCBIfam" id="TIGR00435">
    <property type="entry name" value="cysS"/>
    <property type="match status" value="1"/>
</dbReference>
<feature type="binding site" evidence="12">
    <location>
        <position position="240"/>
    </location>
    <ligand>
        <name>Zn(2+)</name>
        <dbReference type="ChEBI" id="CHEBI:29105"/>
    </ligand>
</feature>
<evidence type="ECO:0000313" key="15">
    <source>
        <dbReference type="Proteomes" id="UP000500930"/>
    </source>
</evidence>
<evidence type="ECO:0000256" key="10">
    <source>
        <dbReference type="ARBA" id="ARBA00022917"/>
    </source>
</evidence>
<evidence type="ECO:0000256" key="12">
    <source>
        <dbReference type="HAMAP-Rule" id="MF_00041"/>
    </source>
</evidence>
<keyword evidence="7 12" id="KW-0547">Nucleotide-binding</keyword>
<name>A0A858PY65_9RICK</name>
<dbReference type="GO" id="GO:0004817">
    <property type="term" value="F:cysteine-tRNA ligase activity"/>
    <property type="evidence" value="ECO:0007669"/>
    <property type="project" value="UniProtKB-UniRule"/>
</dbReference>
<feature type="binding site" evidence="12">
    <location>
        <position position="236"/>
    </location>
    <ligand>
        <name>Zn(2+)</name>
        <dbReference type="ChEBI" id="CHEBI:29105"/>
    </ligand>
</feature>
<evidence type="ECO:0000256" key="3">
    <source>
        <dbReference type="ARBA" id="ARBA00011245"/>
    </source>
</evidence>
<dbReference type="Gene3D" id="1.20.120.1910">
    <property type="entry name" value="Cysteine-tRNA ligase, C-terminal anti-codon recognition domain"/>
    <property type="match status" value="1"/>
</dbReference>
<keyword evidence="10 12" id="KW-0648">Protein biosynthesis</keyword>
<dbReference type="EC" id="6.1.1.16" evidence="12"/>
<comment type="similarity">
    <text evidence="2 12">Belongs to the class-I aminoacyl-tRNA synthetase family.</text>
</comment>
<dbReference type="Gene3D" id="3.40.50.620">
    <property type="entry name" value="HUPs"/>
    <property type="match status" value="1"/>
</dbReference>
<dbReference type="PANTHER" id="PTHR10890:SF3">
    <property type="entry name" value="CYSTEINE--TRNA LIGASE, CYTOPLASMIC"/>
    <property type="match status" value="1"/>
</dbReference>
<protein>
    <recommendedName>
        <fullName evidence="12">Cysteine--tRNA ligase</fullName>
        <ecNumber evidence="12">6.1.1.16</ecNumber>
    </recommendedName>
    <alternativeName>
        <fullName evidence="12">Cysteinyl-tRNA synthetase</fullName>
        <shortName evidence="12">CysRS</shortName>
    </alternativeName>
</protein>
<feature type="binding site" evidence="12">
    <location>
        <position position="211"/>
    </location>
    <ligand>
        <name>Zn(2+)</name>
        <dbReference type="ChEBI" id="CHEBI:29105"/>
    </ligand>
</feature>
<evidence type="ECO:0000256" key="9">
    <source>
        <dbReference type="ARBA" id="ARBA00022840"/>
    </source>
</evidence>
<comment type="subunit">
    <text evidence="3 12">Monomer.</text>
</comment>
<dbReference type="InterPro" id="IPR015803">
    <property type="entry name" value="Cys-tRNA-ligase"/>
</dbReference>
<dbReference type="PANTHER" id="PTHR10890">
    <property type="entry name" value="CYSTEINYL-TRNA SYNTHETASE"/>
    <property type="match status" value="1"/>
</dbReference>
<dbReference type="HAMAP" id="MF_00041">
    <property type="entry name" value="Cys_tRNA_synth"/>
    <property type="match status" value="1"/>
</dbReference>
<dbReference type="Pfam" id="PF09190">
    <property type="entry name" value="DALR_2"/>
    <property type="match status" value="1"/>
</dbReference>
<feature type="binding site" evidence="12">
    <location>
        <position position="273"/>
    </location>
    <ligand>
        <name>ATP</name>
        <dbReference type="ChEBI" id="CHEBI:30616"/>
    </ligand>
</feature>
<feature type="domain" description="Cysteinyl-tRNA synthetase class Ia DALR" evidence="13">
    <location>
        <begin position="348"/>
        <end position="410"/>
    </location>
</feature>
<evidence type="ECO:0000256" key="8">
    <source>
        <dbReference type="ARBA" id="ARBA00022833"/>
    </source>
</evidence>
<keyword evidence="11 12" id="KW-0030">Aminoacyl-tRNA synthetase</keyword>
<dbReference type="CDD" id="cd00672">
    <property type="entry name" value="CysRS_core"/>
    <property type="match status" value="1"/>
</dbReference>
<keyword evidence="6 12" id="KW-0479">Metal-binding</keyword>
<dbReference type="InterPro" id="IPR032678">
    <property type="entry name" value="tRNA-synt_1_cat_dom"/>
</dbReference>
<evidence type="ECO:0000313" key="14">
    <source>
        <dbReference type="EMBL" id="QJC27510.1"/>
    </source>
</evidence>
<keyword evidence="15" id="KW-1185">Reference proteome</keyword>
<evidence type="ECO:0000256" key="1">
    <source>
        <dbReference type="ARBA" id="ARBA00004496"/>
    </source>
</evidence>
<evidence type="ECO:0000256" key="11">
    <source>
        <dbReference type="ARBA" id="ARBA00023146"/>
    </source>
</evidence>
<dbReference type="EMBL" id="CP046391">
    <property type="protein sequence ID" value="QJC27510.1"/>
    <property type="molecule type" value="Genomic_DNA"/>
</dbReference>
<proteinExistence type="inferred from homology"/>
<feature type="binding site" evidence="12">
    <location>
        <position position="27"/>
    </location>
    <ligand>
        <name>Zn(2+)</name>
        <dbReference type="ChEBI" id="CHEBI:29105"/>
    </ligand>
</feature>
<organism evidence="14 15">
    <name type="scientific">Anaplasma platys</name>
    <dbReference type="NCBI Taxonomy" id="949"/>
    <lineage>
        <taxon>Bacteria</taxon>
        <taxon>Pseudomonadati</taxon>
        <taxon>Pseudomonadota</taxon>
        <taxon>Alphaproteobacteria</taxon>
        <taxon>Rickettsiales</taxon>
        <taxon>Anaplasmataceae</taxon>
        <taxon>Anaplasma</taxon>
    </lineage>
</organism>
<comment type="subcellular location">
    <subcellularLocation>
        <location evidence="1 12">Cytoplasm</location>
    </subcellularLocation>
</comment>